<reference evidence="9 10" key="1">
    <citation type="submission" date="2020-04" db="EMBL/GenBank/DDBJ databases">
        <title>Ramlibacter sp. G-1-2-2 isolated from soil.</title>
        <authorList>
            <person name="Dahal R.H."/>
        </authorList>
    </citation>
    <scope>NUCLEOTIDE SEQUENCE [LARGE SCALE GENOMIC DNA]</scope>
    <source>
        <strain evidence="9 10">G-1-2-2</strain>
    </source>
</reference>
<sequence>MSLNSDPALRADDEALRQRAAAGDARAFEALMRRHNRLLFRTARSVLRNDPESEEVVQEAYLKAWRALPGFRGDSQLSTWLVRIVMNEALGRLRRSRTAVVPIGPAALAEPDEVTEEAADPAAAAAHDPEQAALRGELRRIVETHIDQLPEQFRTVFMLRAVEEMNVEEVAAALQVPAATVRTRFFRARALLRTALERELDFAIDDAFSFAGARCDRIVATVLRRIAQETP</sequence>
<keyword evidence="2 6" id="KW-0805">Transcription regulation</keyword>
<dbReference type="RefSeq" id="WP_169420298.1">
    <property type="nucleotide sequence ID" value="NZ_JABBFX010000002.1"/>
</dbReference>
<feature type="domain" description="RNA polymerase sigma factor 70 region 4 type 2" evidence="8">
    <location>
        <begin position="141"/>
        <end position="192"/>
    </location>
</feature>
<dbReference type="AlphaFoldDB" id="A0A848HBX5"/>
<dbReference type="InterPro" id="IPR036388">
    <property type="entry name" value="WH-like_DNA-bd_sf"/>
</dbReference>
<dbReference type="GO" id="GO:0003677">
    <property type="term" value="F:DNA binding"/>
    <property type="evidence" value="ECO:0007669"/>
    <property type="project" value="UniProtKB-KW"/>
</dbReference>
<gene>
    <name evidence="9" type="ORF">HHL11_19805</name>
</gene>
<proteinExistence type="inferred from homology"/>
<organism evidence="9 10">
    <name type="scientific">Ramlibacter agri</name>
    <dbReference type="NCBI Taxonomy" id="2728837"/>
    <lineage>
        <taxon>Bacteria</taxon>
        <taxon>Pseudomonadati</taxon>
        <taxon>Pseudomonadota</taxon>
        <taxon>Betaproteobacteria</taxon>
        <taxon>Burkholderiales</taxon>
        <taxon>Comamonadaceae</taxon>
        <taxon>Ramlibacter</taxon>
    </lineage>
</organism>
<dbReference type="PROSITE" id="PS01063">
    <property type="entry name" value="SIGMA70_ECF"/>
    <property type="match status" value="1"/>
</dbReference>
<evidence type="ECO:0000259" key="7">
    <source>
        <dbReference type="Pfam" id="PF04542"/>
    </source>
</evidence>
<dbReference type="Gene3D" id="1.10.10.10">
    <property type="entry name" value="Winged helix-like DNA-binding domain superfamily/Winged helix DNA-binding domain"/>
    <property type="match status" value="1"/>
</dbReference>
<comment type="caution">
    <text evidence="9">The sequence shown here is derived from an EMBL/GenBank/DDBJ whole genome shotgun (WGS) entry which is preliminary data.</text>
</comment>
<dbReference type="Pfam" id="PF04542">
    <property type="entry name" value="Sigma70_r2"/>
    <property type="match status" value="1"/>
</dbReference>
<evidence type="ECO:0000256" key="5">
    <source>
        <dbReference type="ARBA" id="ARBA00023163"/>
    </source>
</evidence>
<evidence type="ECO:0000256" key="4">
    <source>
        <dbReference type="ARBA" id="ARBA00023125"/>
    </source>
</evidence>
<dbReference type="InterPro" id="IPR013324">
    <property type="entry name" value="RNA_pol_sigma_r3/r4-like"/>
</dbReference>
<dbReference type="CDD" id="cd06171">
    <property type="entry name" value="Sigma70_r4"/>
    <property type="match status" value="1"/>
</dbReference>
<dbReference type="PANTHER" id="PTHR43133:SF51">
    <property type="entry name" value="RNA POLYMERASE SIGMA FACTOR"/>
    <property type="match status" value="1"/>
</dbReference>
<dbReference type="SUPFAM" id="SSF88659">
    <property type="entry name" value="Sigma3 and sigma4 domains of RNA polymerase sigma factors"/>
    <property type="match status" value="1"/>
</dbReference>
<protein>
    <recommendedName>
        <fullName evidence="6">RNA polymerase sigma factor</fullName>
    </recommendedName>
</protein>
<keyword evidence="5 6" id="KW-0804">Transcription</keyword>
<keyword evidence="3 6" id="KW-0731">Sigma factor</keyword>
<dbReference type="InterPro" id="IPR007627">
    <property type="entry name" value="RNA_pol_sigma70_r2"/>
</dbReference>
<dbReference type="SUPFAM" id="SSF88946">
    <property type="entry name" value="Sigma2 domain of RNA polymerase sigma factors"/>
    <property type="match status" value="1"/>
</dbReference>
<comment type="similarity">
    <text evidence="1 6">Belongs to the sigma-70 factor family. ECF subfamily.</text>
</comment>
<evidence type="ECO:0000313" key="9">
    <source>
        <dbReference type="EMBL" id="NML46003.1"/>
    </source>
</evidence>
<dbReference type="InterPro" id="IPR014284">
    <property type="entry name" value="RNA_pol_sigma-70_dom"/>
</dbReference>
<keyword evidence="10" id="KW-1185">Reference proteome</keyword>
<dbReference type="Gene3D" id="1.10.1740.10">
    <property type="match status" value="1"/>
</dbReference>
<name>A0A848HBX5_9BURK</name>
<dbReference type="InterPro" id="IPR013249">
    <property type="entry name" value="RNA_pol_sigma70_r4_t2"/>
</dbReference>
<dbReference type="Pfam" id="PF08281">
    <property type="entry name" value="Sigma70_r4_2"/>
    <property type="match status" value="1"/>
</dbReference>
<dbReference type="GO" id="GO:0016987">
    <property type="term" value="F:sigma factor activity"/>
    <property type="evidence" value="ECO:0007669"/>
    <property type="project" value="UniProtKB-KW"/>
</dbReference>
<dbReference type="PANTHER" id="PTHR43133">
    <property type="entry name" value="RNA POLYMERASE ECF-TYPE SIGMA FACTO"/>
    <property type="match status" value="1"/>
</dbReference>
<dbReference type="EMBL" id="JABBFX010000002">
    <property type="protein sequence ID" value="NML46003.1"/>
    <property type="molecule type" value="Genomic_DNA"/>
</dbReference>
<evidence type="ECO:0000313" key="10">
    <source>
        <dbReference type="Proteomes" id="UP000541185"/>
    </source>
</evidence>
<dbReference type="InterPro" id="IPR000838">
    <property type="entry name" value="RNA_pol_sigma70_ECF_CS"/>
</dbReference>
<dbReference type="InterPro" id="IPR039425">
    <property type="entry name" value="RNA_pol_sigma-70-like"/>
</dbReference>
<dbReference type="GO" id="GO:0006352">
    <property type="term" value="P:DNA-templated transcription initiation"/>
    <property type="evidence" value="ECO:0007669"/>
    <property type="project" value="InterPro"/>
</dbReference>
<feature type="domain" description="RNA polymerase sigma-70 region 2" evidence="7">
    <location>
        <begin position="31"/>
        <end position="97"/>
    </location>
</feature>
<evidence type="ECO:0000256" key="3">
    <source>
        <dbReference type="ARBA" id="ARBA00023082"/>
    </source>
</evidence>
<dbReference type="Proteomes" id="UP000541185">
    <property type="component" value="Unassembled WGS sequence"/>
</dbReference>
<evidence type="ECO:0000259" key="8">
    <source>
        <dbReference type="Pfam" id="PF08281"/>
    </source>
</evidence>
<dbReference type="NCBIfam" id="NF008888">
    <property type="entry name" value="PRK11922.1"/>
    <property type="match status" value="1"/>
</dbReference>
<accession>A0A848HBX5</accession>
<evidence type="ECO:0000256" key="6">
    <source>
        <dbReference type="RuleBase" id="RU000716"/>
    </source>
</evidence>
<evidence type="ECO:0000256" key="1">
    <source>
        <dbReference type="ARBA" id="ARBA00010641"/>
    </source>
</evidence>
<keyword evidence="4 6" id="KW-0238">DNA-binding</keyword>
<dbReference type="NCBIfam" id="TIGR02937">
    <property type="entry name" value="sigma70-ECF"/>
    <property type="match status" value="1"/>
</dbReference>
<dbReference type="InterPro" id="IPR013325">
    <property type="entry name" value="RNA_pol_sigma_r2"/>
</dbReference>
<evidence type="ECO:0000256" key="2">
    <source>
        <dbReference type="ARBA" id="ARBA00023015"/>
    </source>
</evidence>